<reference evidence="1 2" key="1">
    <citation type="journal article" date="2022" name="Genome Biol. Evol.">
        <title>The Spruce Budworm Genome: Reconstructing the Evolutionary History of Antifreeze Proteins.</title>
        <authorList>
            <person name="Beliveau C."/>
            <person name="Gagne P."/>
            <person name="Picq S."/>
            <person name="Vernygora O."/>
            <person name="Keeling C.I."/>
            <person name="Pinkney K."/>
            <person name="Doucet D."/>
            <person name="Wen F."/>
            <person name="Johnston J.S."/>
            <person name="Maaroufi H."/>
            <person name="Boyle B."/>
            <person name="Laroche J."/>
            <person name="Dewar K."/>
            <person name="Juretic N."/>
            <person name="Blackburn G."/>
            <person name="Nisole A."/>
            <person name="Brunet B."/>
            <person name="Brandao M."/>
            <person name="Lumley L."/>
            <person name="Duan J."/>
            <person name="Quan G."/>
            <person name="Lucarotti C.J."/>
            <person name="Roe A.D."/>
            <person name="Sperling F.A.H."/>
            <person name="Levesque R.C."/>
            <person name="Cusson M."/>
        </authorList>
    </citation>
    <scope>NUCLEOTIDE SEQUENCE [LARGE SCALE GENOMIC DNA]</scope>
    <source>
        <strain evidence="1">Glfc:IPQL:Cfum</strain>
    </source>
</reference>
<accession>A0ACC0JP70</accession>
<evidence type="ECO:0000313" key="1">
    <source>
        <dbReference type="EMBL" id="KAI8425946.1"/>
    </source>
</evidence>
<sequence>MTHSVDIASLECSYLRKESYPKIEDVISFTHPQYNAPIVPAGVIARNFSIDVEKLDIDKFRRNEQSFRKQILGDDVFDNDNVSIGFNDTRRALKYIFDKKDDFIKAEKLEAVTKIADIMLQTIYMARQKIKTLEREEVVKINKETKSYRVSYLYNNLRDYWKKISNIYMTMKDNKDQMAHVMHATSHDRKFSPWLSLNPFIILHHKAARVHVDFLKTWWIFVKVYERQGGRNTTPKESKEDPKPG</sequence>
<proteinExistence type="predicted"/>
<gene>
    <name evidence="1" type="ORF">MSG28_004940</name>
</gene>
<comment type="caution">
    <text evidence="1">The sequence shown here is derived from an EMBL/GenBank/DDBJ whole genome shotgun (WGS) entry which is preliminary data.</text>
</comment>
<evidence type="ECO:0000313" key="2">
    <source>
        <dbReference type="Proteomes" id="UP001064048"/>
    </source>
</evidence>
<protein>
    <submittedName>
        <fullName evidence="1">Uncharacterized protein</fullName>
    </submittedName>
</protein>
<keyword evidence="2" id="KW-1185">Reference proteome</keyword>
<dbReference type="Proteomes" id="UP001064048">
    <property type="component" value="Chromosome 8"/>
</dbReference>
<dbReference type="EMBL" id="CM046108">
    <property type="protein sequence ID" value="KAI8425946.1"/>
    <property type="molecule type" value="Genomic_DNA"/>
</dbReference>
<name>A0ACC0JP70_CHOFU</name>
<organism evidence="1 2">
    <name type="scientific">Choristoneura fumiferana</name>
    <name type="common">Spruce budworm moth</name>
    <name type="synonym">Archips fumiferana</name>
    <dbReference type="NCBI Taxonomy" id="7141"/>
    <lineage>
        <taxon>Eukaryota</taxon>
        <taxon>Metazoa</taxon>
        <taxon>Ecdysozoa</taxon>
        <taxon>Arthropoda</taxon>
        <taxon>Hexapoda</taxon>
        <taxon>Insecta</taxon>
        <taxon>Pterygota</taxon>
        <taxon>Neoptera</taxon>
        <taxon>Endopterygota</taxon>
        <taxon>Lepidoptera</taxon>
        <taxon>Glossata</taxon>
        <taxon>Ditrysia</taxon>
        <taxon>Tortricoidea</taxon>
        <taxon>Tortricidae</taxon>
        <taxon>Tortricinae</taxon>
        <taxon>Choristoneura</taxon>
    </lineage>
</organism>